<gene>
    <name evidence="3" type="ORF">CY34DRAFT_95135</name>
</gene>
<reference evidence="3 4" key="1">
    <citation type="submission" date="2014-04" db="EMBL/GenBank/DDBJ databases">
        <authorList>
            <consortium name="DOE Joint Genome Institute"/>
            <person name="Kuo A."/>
            <person name="Ruytinx J."/>
            <person name="Rineau F."/>
            <person name="Colpaert J."/>
            <person name="Kohler A."/>
            <person name="Nagy L.G."/>
            <person name="Floudas D."/>
            <person name="Copeland A."/>
            <person name="Barry K.W."/>
            <person name="Cichocki N."/>
            <person name="Veneault-Fourrey C."/>
            <person name="LaButti K."/>
            <person name="Lindquist E.A."/>
            <person name="Lipzen A."/>
            <person name="Lundell T."/>
            <person name="Morin E."/>
            <person name="Murat C."/>
            <person name="Sun H."/>
            <person name="Tunlid A."/>
            <person name="Henrissat B."/>
            <person name="Grigoriev I.V."/>
            <person name="Hibbett D.S."/>
            <person name="Martin F."/>
            <person name="Nordberg H.P."/>
            <person name="Cantor M.N."/>
            <person name="Hua S.X."/>
        </authorList>
    </citation>
    <scope>NUCLEOTIDE SEQUENCE [LARGE SCALE GENOMIC DNA]</scope>
    <source>
        <strain evidence="3 4">UH-Slu-Lm8-n1</strain>
    </source>
</reference>
<dbReference type="STRING" id="930992.A0A0D0AVZ2"/>
<reference evidence="4" key="2">
    <citation type="submission" date="2015-01" db="EMBL/GenBank/DDBJ databases">
        <title>Evolutionary Origins and Diversification of the Mycorrhizal Mutualists.</title>
        <authorList>
            <consortium name="DOE Joint Genome Institute"/>
            <consortium name="Mycorrhizal Genomics Consortium"/>
            <person name="Kohler A."/>
            <person name="Kuo A."/>
            <person name="Nagy L.G."/>
            <person name="Floudas D."/>
            <person name="Copeland A."/>
            <person name="Barry K.W."/>
            <person name="Cichocki N."/>
            <person name="Veneault-Fourrey C."/>
            <person name="LaButti K."/>
            <person name="Lindquist E.A."/>
            <person name="Lipzen A."/>
            <person name="Lundell T."/>
            <person name="Morin E."/>
            <person name="Murat C."/>
            <person name="Riley R."/>
            <person name="Ohm R."/>
            <person name="Sun H."/>
            <person name="Tunlid A."/>
            <person name="Henrissat B."/>
            <person name="Grigoriev I.V."/>
            <person name="Hibbett D.S."/>
            <person name="Martin F."/>
        </authorList>
    </citation>
    <scope>NUCLEOTIDE SEQUENCE [LARGE SCALE GENOMIC DNA]</scope>
    <source>
        <strain evidence="4">UH-Slu-Lm8-n1</strain>
    </source>
</reference>
<feature type="compositionally biased region" description="Polar residues" evidence="1">
    <location>
        <begin position="440"/>
        <end position="450"/>
    </location>
</feature>
<feature type="domain" description="CxC2-like cysteine cluster KDZ transposase-associated" evidence="2">
    <location>
        <begin position="63"/>
        <end position="170"/>
    </location>
</feature>
<dbReference type="HOGENOM" id="CLU_003703_12_0_1"/>
<dbReference type="PANTHER" id="PTHR33096">
    <property type="entry name" value="CXC2 DOMAIN-CONTAINING PROTEIN"/>
    <property type="match status" value="1"/>
</dbReference>
<name>A0A0D0AVZ2_9AGAM</name>
<dbReference type="InParanoid" id="A0A0D0AVZ2"/>
<dbReference type="Proteomes" id="UP000054485">
    <property type="component" value="Unassembled WGS sequence"/>
</dbReference>
<feature type="non-terminal residue" evidence="3">
    <location>
        <position position="522"/>
    </location>
</feature>
<evidence type="ECO:0000313" key="3">
    <source>
        <dbReference type="EMBL" id="KIK36033.1"/>
    </source>
</evidence>
<dbReference type="AlphaFoldDB" id="A0A0D0AVZ2"/>
<protein>
    <recommendedName>
        <fullName evidence="2">CxC2-like cysteine cluster KDZ transposase-associated domain-containing protein</fullName>
    </recommendedName>
</protein>
<organism evidence="3 4">
    <name type="scientific">Suillus luteus UH-Slu-Lm8-n1</name>
    <dbReference type="NCBI Taxonomy" id="930992"/>
    <lineage>
        <taxon>Eukaryota</taxon>
        <taxon>Fungi</taxon>
        <taxon>Dikarya</taxon>
        <taxon>Basidiomycota</taxon>
        <taxon>Agaricomycotina</taxon>
        <taxon>Agaricomycetes</taxon>
        <taxon>Agaricomycetidae</taxon>
        <taxon>Boletales</taxon>
        <taxon>Suillineae</taxon>
        <taxon>Suillaceae</taxon>
        <taxon>Suillus</taxon>
    </lineage>
</organism>
<feature type="region of interest" description="Disordered" evidence="1">
    <location>
        <begin position="432"/>
        <end position="457"/>
    </location>
</feature>
<dbReference type="InterPro" id="IPR041457">
    <property type="entry name" value="CxC2_KDZ-assoc"/>
</dbReference>
<evidence type="ECO:0000256" key="1">
    <source>
        <dbReference type="SAM" id="MobiDB-lite"/>
    </source>
</evidence>
<sequence>EGRGDHIHDTICSGCYSGTLRFWCKDCFGTELCCHDCVVSTHTKNPTHRIQEWRGSYFVTVSLKKLGLRVQLGHPAGVKCLLPKRAFNDDFTLIDTNGIHEIGLDFCGCETAQTHTRQLLRTAWFPATTTDPHTGATFRILEQYHILSFESKCSSYEFYHTIARLSDNTGLYPRKDHYEAFMWMVRECRHLKMLKRAGRGYDSAGVESTASGECAVLCPACPQPGKNLPDNWHDVPKENGTWLYALFLAIDANFRLKRRIVSKDSMDPSLSRGWAYFVETAYKTYLQTCSGNTQQKSTCSSHNAVNMADSKVLHGLATTGAGTIDCARHNMKLPNGVGDLQKGERYSNMDFLFFSALRGRCIDTLNVSYDIACQWHKNLWQRMSTMPLDLRLDHLAIFVRCFVPKFHLPAHVLTCQTNFSFNFSKNVGRTDGEAPERGWSNINPVASSTKEMGPGSQRDALDDHFGDWNWKKVVGLGATLLHKMTEAKKEQEAHQTAFQELHKALVPVSTENQDYWPKKASY</sequence>
<proteinExistence type="predicted"/>
<dbReference type="Pfam" id="PF18758">
    <property type="entry name" value="KDZ"/>
    <property type="match status" value="1"/>
</dbReference>
<accession>A0A0D0AVZ2</accession>
<evidence type="ECO:0000313" key="4">
    <source>
        <dbReference type="Proteomes" id="UP000054485"/>
    </source>
</evidence>
<dbReference type="OrthoDB" id="3261436at2759"/>
<dbReference type="PANTHER" id="PTHR33096:SF1">
    <property type="entry name" value="CXC1-LIKE CYSTEINE CLUSTER ASSOCIATED WITH KDZ TRANSPOSASES DOMAIN-CONTAINING PROTEIN"/>
    <property type="match status" value="1"/>
</dbReference>
<keyword evidence="4" id="KW-1185">Reference proteome</keyword>
<dbReference type="Pfam" id="PF18803">
    <property type="entry name" value="CxC2"/>
    <property type="match status" value="1"/>
</dbReference>
<evidence type="ECO:0000259" key="2">
    <source>
        <dbReference type="Pfam" id="PF18803"/>
    </source>
</evidence>
<dbReference type="InterPro" id="IPR040521">
    <property type="entry name" value="KDZ"/>
</dbReference>
<dbReference type="EMBL" id="KN835567">
    <property type="protein sequence ID" value="KIK36033.1"/>
    <property type="molecule type" value="Genomic_DNA"/>
</dbReference>